<dbReference type="PANTHER" id="PTHR42711">
    <property type="entry name" value="ABC TRANSPORTER ATP-BINDING PROTEIN"/>
    <property type="match status" value="1"/>
</dbReference>
<evidence type="ECO:0000256" key="3">
    <source>
        <dbReference type="ARBA" id="ARBA00022448"/>
    </source>
</evidence>
<dbReference type="SUPFAM" id="SSF52540">
    <property type="entry name" value="P-loop containing nucleoside triphosphate hydrolases"/>
    <property type="match status" value="1"/>
</dbReference>
<name>A0A8J8BDN9_9ACTN</name>
<evidence type="ECO:0000313" key="8">
    <source>
        <dbReference type="Proteomes" id="UP000677913"/>
    </source>
</evidence>
<keyword evidence="3" id="KW-0813">Transport</keyword>
<dbReference type="InterPro" id="IPR050763">
    <property type="entry name" value="ABC_transporter_ATP-binding"/>
</dbReference>
<keyword evidence="5" id="KW-0067">ATP-binding</keyword>
<accession>A0A8J8BDN9</accession>
<gene>
    <name evidence="7" type="ORF">KGA66_16580</name>
</gene>
<evidence type="ECO:0000256" key="5">
    <source>
        <dbReference type="ARBA" id="ARBA00022840"/>
    </source>
</evidence>
<organism evidence="7 8">
    <name type="scientific">Actinocrinis puniceicyclus</name>
    <dbReference type="NCBI Taxonomy" id="977794"/>
    <lineage>
        <taxon>Bacteria</taxon>
        <taxon>Bacillati</taxon>
        <taxon>Actinomycetota</taxon>
        <taxon>Actinomycetes</taxon>
        <taxon>Catenulisporales</taxon>
        <taxon>Actinospicaceae</taxon>
        <taxon>Actinocrinis</taxon>
    </lineage>
</organism>
<dbReference type="GO" id="GO:0005524">
    <property type="term" value="F:ATP binding"/>
    <property type="evidence" value="ECO:0007669"/>
    <property type="project" value="UniProtKB-KW"/>
</dbReference>
<dbReference type="AlphaFoldDB" id="A0A8J8BDN9"/>
<evidence type="ECO:0000313" key="7">
    <source>
        <dbReference type="EMBL" id="MBS2964675.1"/>
    </source>
</evidence>
<comment type="subcellular location">
    <subcellularLocation>
        <location evidence="1">Cell membrane</location>
        <topology evidence="1">Peripheral membrane protein</topology>
    </subcellularLocation>
</comment>
<reference evidence="7" key="1">
    <citation type="submission" date="2021-04" db="EMBL/GenBank/DDBJ databases">
        <title>Genome based classification of Actinospica acidithermotolerans sp. nov., an actinobacterium isolated from an Indonesian hot spring.</title>
        <authorList>
            <person name="Kusuma A.B."/>
            <person name="Putra K.E."/>
            <person name="Nafisah S."/>
            <person name="Loh J."/>
            <person name="Nouioui I."/>
            <person name="Goodfellow M."/>
        </authorList>
    </citation>
    <scope>NUCLEOTIDE SEQUENCE</scope>
    <source>
        <strain evidence="7">DSM 45618</strain>
    </source>
</reference>
<sequence length="86" mass="9486">MTVPVNVAAPAKGRAIEPVIVAEQLTKTFTRYHRAGRLRRRRTDFTAVDCIDLRVEPGELVGYIGPNGAGKSTTVIPDPYTYSYGY</sequence>
<evidence type="ECO:0000256" key="6">
    <source>
        <dbReference type="ARBA" id="ARBA00023251"/>
    </source>
</evidence>
<dbReference type="GO" id="GO:0005886">
    <property type="term" value="C:plasma membrane"/>
    <property type="evidence" value="ECO:0007669"/>
    <property type="project" value="UniProtKB-SubCell"/>
</dbReference>
<dbReference type="Proteomes" id="UP000677913">
    <property type="component" value="Unassembled WGS sequence"/>
</dbReference>
<proteinExistence type="inferred from homology"/>
<evidence type="ECO:0008006" key="9">
    <source>
        <dbReference type="Google" id="ProtNLM"/>
    </source>
</evidence>
<dbReference type="GO" id="GO:0046677">
    <property type="term" value="P:response to antibiotic"/>
    <property type="evidence" value="ECO:0007669"/>
    <property type="project" value="UniProtKB-KW"/>
</dbReference>
<comment type="similarity">
    <text evidence="2">Belongs to the ABC transporter superfamily.</text>
</comment>
<dbReference type="PANTHER" id="PTHR42711:SF5">
    <property type="entry name" value="ABC TRANSPORTER ATP-BINDING PROTEIN NATA"/>
    <property type="match status" value="1"/>
</dbReference>
<dbReference type="Gene3D" id="3.40.50.300">
    <property type="entry name" value="P-loop containing nucleotide triphosphate hydrolases"/>
    <property type="match status" value="1"/>
</dbReference>
<protein>
    <recommendedName>
        <fullName evidence="9">ABC transporter</fullName>
    </recommendedName>
</protein>
<keyword evidence="8" id="KW-1185">Reference proteome</keyword>
<keyword evidence="4" id="KW-0547">Nucleotide-binding</keyword>
<evidence type="ECO:0000256" key="1">
    <source>
        <dbReference type="ARBA" id="ARBA00004202"/>
    </source>
</evidence>
<dbReference type="InterPro" id="IPR027417">
    <property type="entry name" value="P-loop_NTPase"/>
</dbReference>
<comment type="caution">
    <text evidence="7">The sequence shown here is derived from an EMBL/GenBank/DDBJ whole genome shotgun (WGS) entry which is preliminary data.</text>
</comment>
<dbReference type="EMBL" id="JAGSXH010000057">
    <property type="protein sequence ID" value="MBS2964675.1"/>
    <property type="molecule type" value="Genomic_DNA"/>
</dbReference>
<evidence type="ECO:0000256" key="2">
    <source>
        <dbReference type="ARBA" id="ARBA00005417"/>
    </source>
</evidence>
<evidence type="ECO:0000256" key="4">
    <source>
        <dbReference type="ARBA" id="ARBA00022741"/>
    </source>
</evidence>
<keyword evidence="6" id="KW-0046">Antibiotic resistance</keyword>